<dbReference type="GO" id="GO:0016706">
    <property type="term" value="F:2-oxoglutarate-dependent dioxygenase activity"/>
    <property type="evidence" value="ECO:0007669"/>
    <property type="project" value="TreeGrafter"/>
</dbReference>
<protein>
    <recommendedName>
        <fullName evidence="1">JmjC domain-containing protein</fullName>
    </recommendedName>
</protein>
<evidence type="ECO:0000313" key="3">
    <source>
        <dbReference type="Proteomes" id="UP001182556"/>
    </source>
</evidence>
<dbReference type="PANTHER" id="PTHR12480">
    <property type="entry name" value="ARGININE DEMETHYLASE AND LYSYL-HYDROXYLASE JMJD"/>
    <property type="match status" value="1"/>
</dbReference>
<feature type="domain" description="JmjC" evidence="1">
    <location>
        <begin position="148"/>
        <end position="286"/>
    </location>
</feature>
<dbReference type="GO" id="GO:0005634">
    <property type="term" value="C:nucleus"/>
    <property type="evidence" value="ECO:0007669"/>
    <property type="project" value="TreeGrafter"/>
</dbReference>
<dbReference type="SUPFAM" id="SSF51197">
    <property type="entry name" value="Clavaminate synthase-like"/>
    <property type="match status" value="1"/>
</dbReference>
<dbReference type="PROSITE" id="PS51184">
    <property type="entry name" value="JMJC"/>
    <property type="match status" value="1"/>
</dbReference>
<dbReference type="InterPro" id="IPR003347">
    <property type="entry name" value="JmjC_dom"/>
</dbReference>
<dbReference type="EMBL" id="JAODAN010000012">
    <property type="protein sequence ID" value="KAK1921067.1"/>
    <property type="molecule type" value="Genomic_DNA"/>
</dbReference>
<accession>A0AAD9CT72</accession>
<name>A0AAD9CT72_PAPLA</name>
<dbReference type="PANTHER" id="PTHR12480:SF6">
    <property type="entry name" value="2-OXOGLUTARATE AND IRON-DEPENDENT OXYGENASE JMJD4"/>
    <property type="match status" value="1"/>
</dbReference>
<dbReference type="Pfam" id="PF02373">
    <property type="entry name" value="JmjC"/>
    <property type="match status" value="1"/>
</dbReference>
<dbReference type="InterPro" id="IPR050910">
    <property type="entry name" value="JMJD6_ArgDemeth/LysHydrox"/>
</dbReference>
<dbReference type="GO" id="GO:0005737">
    <property type="term" value="C:cytoplasm"/>
    <property type="evidence" value="ECO:0007669"/>
    <property type="project" value="TreeGrafter"/>
</dbReference>
<reference evidence="2" key="1">
    <citation type="submission" date="2023-02" db="EMBL/GenBank/DDBJ databases">
        <title>Identification and recombinant expression of a fungal hydrolase from Papiliotrema laurentii that hydrolyzes apple cutin and clears colloidal polyester polyurethane.</title>
        <authorList>
            <consortium name="DOE Joint Genome Institute"/>
            <person name="Roman V.A."/>
            <person name="Bojanowski C."/>
            <person name="Crable B.R."/>
            <person name="Wagner D.N."/>
            <person name="Hung C.S."/>
            <person name="Nadeau L.J."/>
            <person name="Schratz L."/>
            <person name="Haridas S."/>
            <person name="Pangilinan J."/>
            <person name="Lipzen A."/>
            <person name="Na H."/>
            <person name="Yan M."/>
            <person name="Ng V."/>
            <person name="Grigoriev I.V."/>
            <person name="Spatafora J.W."/>
            <person name="Barlow D."/>
            <person name="Biffinger J."/>
            <person name="Kelley-Loughnane N."/>
            <person name="Varaljay V.A."/>
            <person name="Crookes-Goodson W.J."/>
        </authorList>
    </citation>
    <scope>NUCLEOTIDE SEQUENCE</scope>
    <source>
        <strain evidence="2">5307AH</strain>
    </source>
</reference>
<dbReference type="SMART" id="SM00558">
    <property type="entry name" value="JmjC"/>
    <property type="match status" value="1"/>
</dbReference>
<comment type="caution">
    <text evidence="2">The sequence shown here is derived from an EMBL/GenBank/DDBJ whole genome shotgun (WGS) entry which is preliminary data.</text>
</comment>
<proteinExistence type="predicted"/>
<dbReference type="AlphaFoldDB" id="A0AAD9CT72"/>
<evidence type="ECO:0000259" key="1">
    <source>
        <dbReference type="PROSITE" id="PS51184"/>
    </source>
</evidence>
<gene>
    <name evidence="2" type="ORF">DB88DRAFT_513800</name>
</gene>
<sequence length="391" mass="44843">MLTRDSPDRVPPRPFPTYDELSYEDCLTNHLLPNTPFLLSSKTTATWPCTAWRLPHTEAGPSRPNLDALRKYGRHVVPVANTLQREFSEFERDEQALSEVLDLWAGGKGEGLYVKDWHIFEEIEKEGGAAVSVYTVPKCLRDDWLNPPFDEGARSHAHSPETIDNTLGDFRFCYLGPRGTFTPLHRDVYGSYSWSANVVGRKLWWFFPPDQLERVKDSRGELVFDVREMEEEGGGIKVVQEEGEVIFVPSGWHHQVVNLDFCISINHNFFSSPTLPRVFDAMVAAQHRVEESIADILPMIKQRLGEGGPWREEWVEEVQALLERDAGWGWRGFWKTVRRNVKNPPGGIYSPPTSMRNEVVASVIARYKQLQEWDILHDAREDVLQVERCVA</sequence>
<dbReference type="Proteomes" id="UP001182556">
    <property type="component" value="Unassembled WGS sequence"/>
</dbReference>
<evidence type="ECO:0000313" key="2">
    <source>
        <dbReference type="EMBL" id="KAK1921067.1"/>
    </source>
</evidence>
<organism evidence="2 3">
    <name type="scientific">Papiliotrema laurentii</name>
    <name type="common">Cryptococcus laurentii</name>
    <dbReference type="NCBI Taxonomy" id="5418"/>
    <lineage>
        <taxon>Eukaryota</taxon>
        <taxon>Fungi</taxon>
        <taxon>Dikarya</taxon>
        <taxon>Basidiomycota</taxon>
        <taxon>Agaricomycotina</taxon>
        <taxon>Tremellomycetes</taxon>
        <taxon>Tremellales</taxon>
        <taxon>Rhynchogastremaceae</taxon>
        <taxon>Papiliotrema</taxon>
    </lineage>
</organism>
<dbReference type="Gene3D" id="2.60.120.650">
    <property type="entry name" value="Cupin"/>
    <property type="match status" value="1"/>
</dbReference>
<dbReference type="GO" id="GO:0045905">
    <property type="term" value="P:positive regulation of translational termination"/>
    <property type="evidence" value="ECO:0007669"/>
    <property type="project" value="TreeGrafter"/>
</dbReference>
<dbReference type="GO" id="GO:0043565">
    <property type="term" value="F:sequence-specific DNA binding"/>
    <property type="evidence" value="ECO:0007669"/>
    <property type="project" value="TreeGrafter"/>
</dbReference>
<keyword evidence="3" id="KW-1185">Reference proteome</keyword>